<reference evidence="2" key="1">
    <citation type="journal article" date="2015" name="Nature">
        <title>Complex archaea that bridge the gap between prokaryotes and eukaryotes.</title>
        <authorList>
            <person name="Spang A."/>
            <person name="Saw J.H."/>
            <person name="Jorgensen S.L."/>
            <person name="Zaremba-Niedzwiedzka K."/>
            <person name="Martijn J."/>
            <person name="Lind A.E."/>
            <person name="van Eijk R."/>
            <person name="Schleper C."/>
            <person name="Guy L."/>
            <person name="Ettema T.J."/>
        </authorList>
    </citation>
    <scope>NUCLEOTIDE SEQUENCE</scope>
</reference>
<name>A0A0F9M8J0_9ZZZZ</name>
<evidence type="ECO:0008006" key="3">
    <source>
        <dbReference type="Google" id="ProtNLM"/>
    </source>
</evidence>
<comment type="caution">
    <text evidence="2">The sequence shown here is derived from an EMBL/GenBank/DDBJ whole genome shotgun (WGS) entry which is preliminary data.</text>
</comment>
<protein>
    <recommendedName>
        <fullName evidence="3">Carboxymuconolactone decarboxylase-like domain-containing protein</fullName>
    </recommendedName>
</protein>
<evidence type="ECO:0000313" key="2">
    <source>
        <dbReference type="EMBL" id="KKM95656.1"/>
    </source>
</evidence>
<dbReference type="AlphaFoldDB" id="A0A0F9M8J0"/>
<evidence type="ECO:0000256" key="1">
    <source>
        <dbReference type="SAM" id="MobiDB-lite"/>
    </source>
</evidence>
<organism evidence="2">
    <name type="scientific">marine sediment metagenome</name>
    <dbReference type="NCBI Taxonomy" id="412755"/>
    <lineage>
        <taxon>unclassified sequences</taxon>
        <taxon>metagenomes</taxon>
        <taxon>ecological metagenomes</taxon>
    </lineage>
</organism>
<accession>A0A0F9M8J0</accession>
<feature type="compositionally biased region" description="Polar residues" evidence="1">
    <location>
        <begin position="168"/>
        <end position="188"/>
    </location>
</feature>
<dbReference type="EMBL" id="LAZR01005978">
    <property type="protein sequence ID" value="KKM95656.1"/>
    <property type="molecule type" value="Genomic_DNA"/>
</dbReference>
<gene>
    <name evidence="2" type="ORF">LCGC14_1185980</name>
</gene>
<sequence length="188" mass="20100">MANNHNDFTTKREVLAAKEDAIVELACMIGFGAPDSLDGQFKKAAELGLSNNDLTAVVSKAMCVKNNARDLINKTAYKKVGNDIYINDCCADEQITRLKEISAIASAVGTNSLTNYKKHVSIGKEVGLTNEEVEAITKTAFSAKTKLLHGFKLSVGENDASGKDKHQCSCNNQTNENSGSDKSSSGCC</sequence>
<proteinExistence type="predicted"/>
<feature type="region of interest" description="Disordered" evidence="1">
    <location>
        <begin position="160"/>
        <end position="188"/>
    </location>
</feature>